<gene>
    <name evidence="4" type="ORF">OKIOD_LOCUS16330</name>
</gene>
<evidence type="ECO:0000313" key="4">
    <source>
        <dbReference type="EMBL" id="CAG5113456.1"/>
    </source>
</evidence>
<organism evidence="4 5">
    <name type="scientific">Oikopleura dioica</name>
    <name type="common">Tunicate</name>
    <dbReference type="NCBI Taxonomy" id="34765"/>
    <lineage>
        <taxon>Eukaryota</taxon>
        <taxon>Metazoa</taxon>
        <taxon>Chordata</taxon>
        <taxon>Tunicata</taxon>
        <taxon>Appendicularia</taxon>
        <taxon>Copelata</taxon>
        <taxon>Oikopleuridae</taxon>
        <taxon>Oikopleura</taxon>
    </lineage>
</organism>
<dbReference type="Pfam" id="PF00079">
    <property type="entry name" value="Serpin"/>
    <property type="match status" value="1"/>
</dbReference>
<dbReference type="Gene3D" id="2.30.39.10">
    <property type="entry name" value="Alpha-1-antitrypsin, domain 1"/>
    <property type="match status" value="1"/>
</dbReference>
<dbReference type="InterPro" id="IPR042178">
    <property type="entry name" value="Serpin_sf_1"/>
</dbReference>
<keyword evidence="5" id="KW-1185">Reference proteome</keyword>
<dbReference type="EMBL" id="OU015567">
    <property type="protein sequence ID" value="CAG5113456.1"/>
    <property type="molecule type" value="Genomic_DNA"/>
</dbReference>
<evidence type="ECO:0000256" key="2">
    <source>
        <dbReference type="RuleBase" id="RU000411"/>
    </source>
</evidence>
<dbReference type="InterPro" id="IPR042185">
    <property type="entry name" value="Serpin_sf_2"/>
</dbReference>
<reference evidence="4 5" key="1">
    <citation type="submission" date="2021-04" db="EMBL/GenBank/DDBJ databases">
        <authorList>
            <person name="Bliznina A."/>
        </authorList>
    </citation>
    <scope>NUCLEOTIDE SEQUENCE [LARGE SCALE GENOMIC DNA]</scope>
</reference>
<dbReference type="InterPro" id="IPR023795">
    <property type="entry name" value="Serpin_CS"/>
</dbReference>
<dbReference type="CDD" id="cd00172">
    <property type="entry name" value="serpin"/>
    <property type="match status" value="1"/>
</dbReference>
<protein>
    <submittedName>
        <fullName evidence="4">Oidioi.mRNA.OKI2018_I69.chr2.g7565.t1.cds</fullName>
    </submittedName>
</protein>
<dbReference type="InterPro" id="IPR036186">
    <property type="entry name" value="Serpin_sf"/>
</dbReference>
<evidence type="ECO:0000259" key="3">
    <source>
        <dbReference type="SMART" id="SM00093"/>
    </source>
</evidence>
<dbReference type="PANTHER" id="PTHR11461:SF211">
    <property type="entry name" value="GH10112P-RELATED"/>
    <property type="match status" value="1"/>
</dbReference>
<comment type="similarity">
    <text evidence="1 2">Belongs to the serpin family.</text>
</comment>
<feature type="domain" description="Serpin" evidence="3">
    <location>
        <begin position="1"/>
        <end position="332"/>
    </location>
</feature>
<dbReference type="PROSITE" id="PS00284">
    <property type="entry name" value="SERPIN"/>
    <property type="match status" value="1"/>
</dbReference>
<accession>A0ABN7TFG6</accession>
<evidence type="ECO:0000313" key="5">
    <source>
        <dbReference type="Proteomes" id="UP001158576"/>
    </source>
</evidence>
<sequence>MDLCLKLLLSEPAKNLVLSPVNVEHAFAILARAADGQTREEILKMVSQEEPGKTEARVRALESLPVVQIGAKLFSCFKTDFSASHEYVDFTESQDAADKINSWVSKSTNDVINEKGKLRVKDSWKKKFSVFRTNYGLFGEGKHGVRYMEETFEEIMYTRTSEFQAISLPYLTEGLEMTVVMPKPQNLKGISSKSPLFVFETVSLTASKLKDIFGGLRKAKVNFRMPKFEIDTNLDLKEIFEKLGFGHVFSEALDNYSCGHLTKKSVYLSKAKHRAKIVVNEKGTVAAAVSFGGCEGCGRYELPPEEFICDRPFLYFIRKEDEIIFAGRVVKPETQAVECDFEASLEDELKELLELQKNGRLYLED</sequence>
<dbReference type="InterPro" id="IPR023796">
    <property type="entry name" value="Serpin_dom"/>
</dbReference>
<evidence type="ECO:0000256" key="1">
    <source>
        <dbReference type="ARBA" id="ARBA00009500"/>
    </source>
</evidence>
<dbReference type="SMART" id="SM00093">
    <property type="entry name" value="SERPIN"/>
    <property type="match status" value="1"/>
</dbReference>
<dbReference type="Proteomes" id="UP001158576">
    <property type="component" value="Chromosome 2"/>
</dbReference>
<proteinExistence type="inferred from homology"/>
<dbReference type="InterPro" id="IPR000215">
    <property type="entry name" value="Serpin_fam"/>
</dbReference>
<name>A0ABN7TFG6_OIKDI</name>
<dbReference type="Gene3D" id="3.30.497.10">
    <property type="entry name" value="Antithrombin, subunit I, domain 2"/>
    <property type="match status" value="2"/>
</dbReference>
<dbReference type="PANTHER" id="PTHR11461">
    <property type="entry name" value="SERINE PROTEASE INHIBITOR, SERPIN"/>
    <property type="match status" value="1"/>
</dbReference>
<dbReference type="SUPFAM" id="SSF56574">
    <property type="entry name" value="Serpins"/>
    <property type="match status" value="1"/>
</dbReference>